<protein>
    <recommendedName>
        <fullName evidence="4">rRNA biogenesis protein rrp5</fullName>
    </recommendedName>
</protein>
<reference evidence="3" key="1">
    <citation type="submission" date="2016-09" db="EMBL/GenBank/DDBJ databases">
        <title>Genomics of Clostridium taeniosporum, an organism which forms endospores with ribbon-like appendages.</title>
        <authorList>
            <person name="Walker J.R."/>
        </authorList>
    </citation>
    <scope>NUCLEOTIDE SEQUENCE [LARGE SCALE GENOMIC DNA]</scope>
    <source>
        <strain evidence="3">1/k</strain>
    </source>
</reference>
<feature type="region of interest" description="Disordered" evidence="1">
    <location>
        <begin position="38"/>
        <end position="62"/>
    </location>
</feature>
<dbReference type="OrthoDB" id="1667378at2"/>
<sequence>MNKIKIIQDIIDNLKGITGSLETLIKVLNESVNSEEVVQKENAVKESKAKANKEDSQEQKQPTLEEVRAAMAEKNREGHREEVKAIIVKHGANKLTALDSKCYSEVLKEVGEIK</sequence>
<evidence type="ECO:0000313" key="2">
    <source>
        <dbReference type="EMBL" id="AOR22706.1"/>
    </source>
</evidence>
<dbReference type="AlphaFoldDB" id="A0A1D7XH89"/>
<proteinExistence type="predicted"/>
<accession>A0A1D7XH89</accession>
<dbReference type="RefSeq" id="WP_069678867.1">
    <property type="nucleotide sequence ID" value="NZ_CP017253.2"/>
</dbReference>
<evidence type="ECO:0000256" key="1">
    <source>
        <dbReference type="SAM" id="MobiDB-lite"/>
    </source>
</evidence>
<dbReference type="EMBL" id="CP017253">
    <property type="protein sequence ID" value="AOR22706.1"/>
    <property type="molecule type" value="Genomic_DNA"/>
</dbReference>
<evidence type="ECO:0008006" key="4">
    <source>
        <dbReference type="Google" id="ProtNLM"/>
    </source>
</evidence>
<dbReference type="STRING" id="394958.BGI42_02820"/>
<gene>
    <name evidence="2" type="ORF">BGI42_02820</name>
</gene>
<name>A0A1D7XH89_9CLOT</name>
<dbReference type="Proteomes" id="UP000094652">
    <property type="component" value="Chromosome"/>
</dbReference>
<dbReference type="KEGG" id="ctae:BGI42_02820"/>
<keyword evidence="3" id="KW-1185">Reference proteome</keyword>
<organism evidence="2 3">
    <name type="scientific">Clostridium taeniosporum</name>
    <dbReference type="NCBI Taxonomy" id="394958"/>
    <lineage>
        <taxon>Bacteria</taxon>
        <taxon>Bacillati</taxon>
        <taxon>Bacillota</taxon>
        <taxon>Clostridia</taxon>
        <taxon>Eubacteriales</taxon>
        <taxon>Clostridiaceae</taxon>
        <taxon>Clostridium</taxon>
    </lineage>
</organism>
<evidence type="ECO:0000313" key="3">
    <source>
        <dbReference type="Proteomes" id="UP000094652"/>
    </source>
</evidence>